<reference evidence="1" key="1">
    <citation type="journal article" date="2019" name="Sci. Rep.">
        <title>Draft genome of Tanacetum cinerariifolium, the natural source of mosquito coil.</title>
        <authorList>
            <person name="Yamashiro T."/>
            <person name="Shiraishi A."/>
            <person name="Satake H."/>
            <person name="Nakayama K."/>
        </authorList>
    </citation>
    <scope>NUCLEOTIDE SEQUENCE</scope>
</reference>
<dbReference type="AlphaFoldDB" id="A0A6L2LUA3"/>
<name>A0A6L2LUA3_TANCI</name>
<dbReference type="GO" id="GO:0003676">
    <property type="term" value="F:nucleic acid binding"/>
    <property type="evidence" value="ECO:0007669"/>
    <property type="project" value="InterPro"/>
</dbReference>
<gene>
    <name evidence="1" type="ORF">Tci_035703</name>
</gene>
<accession>A0A6L2LUA3</accession>
<sequence length="383" mass="43643">MRYSSTYNDNSVNRVDVIDIACEEFVQDVLEFQYNSKSYNPTLVSDSSCSEETKSEFCKKPIVKSSSPTLTPFGESDFFLEEIEDFLKDESNPTRIKDSFFDPEGDILYLKKLLNDDPSQLSPMDLKQEEKTKAKSSIEEPLELELKELPSHLEYAFLEESDKLPVIIAKLKDVEKKALIKVLKSHKRAIAWKISDIKGHKISKFSIEVDREKVDVIAKLPHPTTVKGVRSFLGHAGCIDAFKTLKKKLTEAPILVVPDWNLPFERISENLAADHLSRLENPHKDVLENKDINENFSLETLGSLSSESTPCARGTHFGNDQFARVMTKYEVTHRLATTYRHQMSGQVEVSNRGLKRILERTVEENRASWSDKLDDALMVRQVG</sequence>
<dbReference type="InterPro" id="IPR012337">
    <property type="entry name" value="RNaseH-like_sf"/>
</dbReference>
<dbReference type="Gene3D" id="3.30.420.10">
    <property type="entry name" value="Ribonuclease H-like superfamily/Ribonuclease H"/>
    <property type="match status" value="1"/>
</dbReference>
<dbReference type="SUPFAM" id="SSF56672">
    <property type="entry name" value="DNA/RNA polymerases"/>
    <property type="match status" value="1"/>
</dbReference>
<dbReference type="GO" id="GO:0003964">
    <property type="term" value="F:RNA-directed DNA polymerase activity"/>
    <property type="evidence" value="ECO:0007669"/>
    <property type="project" value="UniProtKB-KW"/>
</dbReference>
<dbReference type="InterPro" id="IPR043502">
    <property type="entry name" value="DNA/RNA_pol_sf"/>
</dbReference>
<evidence type="ECO:0000313" key="1">
    <source>
        <dbReference type="EMBL" id="GEU63725.1"/>
    </source>
</evidence>
<dbReference type="PANTHER" id="PTHR37984">
    <property type="entry name" value="PROTEIN CBG26694"/>
    <property type="match status" value="1"/>
</dbReference>
<organism evidence="1">
    <name type="scientific">Tanacetum cinerariifolium</name>
    <name type="common">Dalmatian daisy</name>
    <name type="synonym">Chrysanthemum cinerariifolium</name>
    <dbReference type="NCBI Taxonomy" id="118510"/>
    <lineage>
        <taxon>Eukaryota</taxon>
        <taxon>Viridiplantae</taxon>
        <taxon>Streptophyta</taxon>
        <taxon>Embryophyta</taxon>
        <taxon>Tracheophyta</taxon>
        <taxon>Spermatophyta</taxon>
        <taxon>Magnoliopsida</taxon>
        <taxon>eudicotyledons</taxon>
        <taxon>Gunneridae</taxon>
        <taxon>Pentapetalae</taxon>
        <taxon>asterids</taxon>
        <taxon>campanulids</taxon>
        <taxon>Asterales</taxon>
        <taxon>Asteraceae</taxon>
        <taxon>Asteroideae</taxon>
        <taxon>Anthemideae</taxon>
        <taxon>Anthemidinae</taxon>
        <taxon>Tanacetum</taxon>
    </lineage>
</organism>
<comment type="caution">
    <text evidence="1">The sequence shown here is derived from an EMBL/GenBank/DDBJ whole genome shotgun (WGS) entry which is preliminary data.</text>
</comment>
<dbReference type="SUPFAM" id="SSF53098">
    <property type="entry name" value="Ribonuclease H-like"/>
    <property type="match status" value="1"/>
</dbReference>
<dbReference type="EMBL" id="BKCJ010004898">
    <property type="protein sequence ID" value="GEU63725.1"/>
    <property type="molecule type" value="Genomic_DNA"/>
</dbReference>
<protein>
    <submittedName>
        <fullName evidence="1">Reverse transcriptase domain-containing protein</fullName>
    </submittedName>
</protein>
<keyword evidence="1" id="KW-0695">RNA-directed DNA polymerase</keyword>
<keyword evidence="1" id="KW-0808">Transferase</keyword>
<dbReference type="InterPro" id="IPR050951">
    <property type="entry name" value="Retrovirus_Pol_polyprotein"/>
</dbReference>
<dbReference type="InterPro" id="IPR036397">
    <property type="entry name" value="RNaseH_sf"/>
</dbReference>
<dbReference type="PANTHER" id="PTHR37984:SF5">
    <property type="entry name" value="PROTEIN NYNRIN-LIKE"/>
    <property type="match status" value="1"/>
</dbReference>
<proteinExistence type="predicted"/>
<keyword evidence="1" id="KW-0548">Nucleotidyltransferase</keyword>